<evidence type="ECO:0000313" key="5">
    <source>
        <dbReference type="Proteomes" id="UP000030746"/>
    </source>
</evidence>
<feature type="region of interest" description="Disordered" evidence="1">
    <location>
        <begin position="81"/>
        <end position="122"/>
    </location>
</feature>
<keyword evidence="5" id="KW-1185">Reference proteome</keyword>
<dbReference type="GeneID" id="20236428"/>
<keyword evidence="2" id="KW-1133">Transmembrane helix</keyword>
<dbReference type="HOGENOM" id="CLU_1225806_0_0_1"/>
<sequence length="271" mass="31214">MTKESLTGSTMVPYKFYIGKKGCCSMILFTIVILTFVLYVTYFQRPPTDELLRMNSKIFQSQESDSIDYLSKIKKFKSSKRKSDNNSELKDSDGIKSVRTAEESKGQESSESGRSDLSKQQSRGRDTWQTFLKANNYVSIGEIYNSCEKSKRLLIGHVLLLPDPKYGGVMARTHMNFSTEYNVTGGEFYIDVKYNDKDLYDNHWELCELAQDDEDEEDQRLVACPLAKGPHSFVQDRNIPYYLPKGKYETNVWITDQTEEVFLCGRCVFVL</sequence>
<evidence type="ECO:0000256" key="2">
    <source>
        <dbReference type="SAM" id="Phobius"/>
    </source>
</evidence>
<dbReference type="Pfam" id="PF02221">
    <property type="entry name" value="E1_DerP2_DerF2"/>
    <property type="match status" value="1"/>
</dbReference>
<feature type="transmembrane region" description="Helical" evidence="2">
    <location>
        <begin position="21"/>
        <end position="42"/>
    </location>
</feature>
<dbReference type="AlphaFoldDB" id="V3ZXN3"/>
<evidence type="ECO:0000256" key="1">
    <source>
        <dbReference type="SAM" id="MobiDB-lite"/>
    </source>
</evidence>
<name>V3ZXN3_LOTGI</name>
<evidence type="ECO:0000259" key="3">
    <source>
        <dbReference type="SMART" id="SM00737"/>
    </source>
</evidence>
<keyword evidence="2" id="KW-0472">Membrane</keyword>
<dbReference type="CTD" id="20236428"/>
<accession>V3ZXN3</accession>
<feature type="domain" description="MD-2-related lipid-recognition" evidence="3">
    <location>
        <begin position="144"/>
        <end position="269"/>
    </location>
</feature>
<reference evidence="4 5" key="1">
    <citation type="journal article" date="2013" name="Nature">
        <title>Insights into bilaterian evolution from three spiralian genomes.</title>
        <authorList>
            <person name="Simakov O."/>
            <person name="Marletaz F."/>
            <person name="Cho S.J."/>
            <person name="Edsinger-Gonzales E."/>
            <person name="Havlak P."/>
            <person name="Hellsten U."/>
            <person name="Kuo D.H."/>
            <person name="Larsson T."/>
            <person name="Lv J."/>
            <person name="Arendt D."/>
            <person name="Savage R."/>
            <person name="Osoegawa K."/>
            <person name="de Jong P."/>
            <person name="Grimwood J."/>
            <person name="Chapman J.A."/>
            <person name="Shapiro H."/>
            <person name="Aerts A."/>
            <person name="Otillar R.P."/>
            <person name="Terry A.Y."/>
            <person name="Boore J.L."/>
            <person name="Grigoriev I.V."/>
            <person name="Lindberg D.R."/>
            <person name="Seaver E.C."/>
            <person name="Weisblat D.A."/>
            <person name="Putnam N.H."/>
            <person name="Rokhsar D.S."/>
        </authorList>
    </citation>
    <scope>NUCLEOTIDE SEQUENCE [LARGE SCALE GENOMIC DNA]</scope>
</reference>
<dbReference type="RefSeq" id="XP_009062293.1">
    <property type="nucleotide sequence ID" value="XM_009064045.1"/>
</dbReference>
<organism evidence="4 5">
    <name type="scientific">Lottia gigantea</name>
    <name type="common">Giant owl limpet</name>
    <dbReference type="NCBI Taxonomy" id="225164"/>
    <lineage>
        <taxon>Eukaryota</taxon>
        <taxon>Metazoa</taxon>
        <taxon>Spiralia</taxon>
        <taxon>Lophotrochozoa</taxon>
        <taxon>Mollusca</taxon>
        <taxon>Gastropoda</taxon>
        <taxon>Patellogastropoda</taxon>
        <taxon>Lottioidea</taxon>
        <taxon>Lottiidae</taxon>
        <taxon>Lottia</taxon>
    </lineage>
</organism>
<proteinExistence type="predicted"/>
<dbReference type="OrthoDB" id="5970827at2759"/>
<dbReference type="KEGG" id="lgi:LOTGIDRAFT_154845"/>
<evidence type="ECO:0000313" key="4">
    <source>
        <dbReference type="EMBL" id="ESO87350.1"/>
    </source>
</evidence>
<dbReference type="SUPFAM" id="SSF81296">
    <property type="entry name" value="E set domains"/>
    <property type="match status" value="1"/>
</dbReference>
<dbReference type="Proteomes" id="UP000030746">
    <property type="component" value="Unassembled WGS sequence"/>
</dbReference>
<protein>
    <recommendedName>
        <fullName evidence="3">MD-2-related lipid-recognition domain-containing protein</fullName>
    </recommendedName>
</protein>
<dbReference type="InterPro" id="IPR014756">
    <property type="entry name" value="Ig_E-set"/>
</dbReference>
<feature type="compositionally biased region" description="Basic and acidic residues" evidence="1">
    <location>
        <begin position="81"/>
        <end position="117"/>
    </location>
</feature>
<dbReference type="SMART" id="SM00737">
    <property type="entry name" value="ML"/>
    <property type="match status" value="1"/>
</dbReference>
<gene>
    <name evidence="4" type="ORF">LOTGIDRAFT_154845</name>
</gene>
<dbReference type="EMBL" id="KB202953">
    <property type="protein sequence ID" value="ESO87350.1"/>
    <property type="molecule type" value="Genomic_DNA"/>
</dbReference>
<dbReference type="OMA" id="NATWEND"/>
<dbReference type="InterPro" id="IPR003172">
    <property type="entry name" value="ML_dom"/>
</dbReference>
<keyword evidence="2" id="KW-0812">Transmembrane</keyword>